<dbReference type="InterPro" id="IPR001547">
    <property type="entry name" value="Glyco_hydro_5"/>
</dbReference>
<dbReference type="Proteomes" id="UP000001025">
    <property type="component" value="Chromosome"/>
</dbReference>
<accession>Q7UGU4</accession>
<dbReference type="Gene3D" id="3.20.20.80">
    <property type="entry name" value="Glycosidases"/>
    <property type="match status" value="1"/>
</dbReference>
<reference evidence="5 6" key="1">
    <citation type="journal article" date="2003" name="Proc. Natl. Acad. Sci. U.S.A.">
        <title>Complete genome sequence of the marine planctomycete Pirellula sp. strain 1.</title>
        <authorList>
            <person name="Gloeckner F.O."/>
            <person name="Kube M."/>
            <person name="Bauer M."/>
            <person name="Teeling H."/>
            <person name="Lombardot T."/>
            <person name="Ludwig W."/>
            <person name="Gade D."/>
            <person name="Beck A."/>
            <person name="Borzym K."/>
            <person name="Heitmann K."/>
            <person name="Rabus R."/>
            <person name="Schlesner H."/>
            <person name="Amann R."/>
            <person name="Reinhardt R."/>
        </authorList>
    </citation>
    <scope>NUCLEOTIDE SEQUENCE [LARGE SCALE GENOMIC DNA]</scope>
    <source>
        <strain evidence="6">DSM 10527 / NCIMB 13988 / SH1</strain>
    </source>
</reference>
<evidence type="ECO:0000259" key="4">
    <source>
        <dbReference type="Pfam" id="PF00150"/>
    </source>
</evidence>
<evidence type="ECO:0000313" key="6">
    <source>
        <dbReference type="Proteomes" id="UP000001025"/>
    </source>
</evidence>
<dbReference type="STRING" id="243090.RB5008"/>
<dbReference type="OrthoDB" id="240436at2"/>
<gene>
    <name evidence="5" type="ordered locus">RB5008</name>
</gene>
<keyword evidence="2 3" id="KW-0326">Glycosidase</keyword>
<dbReference type="Pfam" id="PF00150">
    <property type="entry name" value="Cellulase"/>
    <property type="match status" value="1"/>
</dbReference>
<organism evidence="5 6">
    <name type="scientific">Rhodopirellula baltica (strain DSM 10527 / NCIMB 13988 / SH1)</name>
    <dbReference type="NCBI Taxonomy" id="243090"/>
    <lineage>
        <taxon>Bacteria</taxon>
        <taxon>Pseudomonadati</taxon>
        <taxon>Planctomycetota</taxon>
        <taxon>Planctomycetia</taxon>
        <taxon>Pirellulales</taxon>
        <taxon>Pirellulaceae</taxon>
        <taxon>Rhodopirellula</taxon>
    </lineage>
</organism>
<protein>
    <recommendedName>
        <fullName evidence="4">Glycoside hydrolase family 5 domain-containing protein</fullName>
    </recommendedName>
</protein>
<evidence type="ECO:0000256" key="2">
    <source>
        <dbReference type="ARBA" id="ARBA00023295"/>
    </source>
</evidence>
<dbReference type="eggNOG" id="COG2730">
    <property type="taxonomic scope" value="Bacteria"/>
</dbReference>
<keyword evidence="1 3" id="KW-0378">Hydrolase</keyword>
<dbReference type="EMBL" id="BX294141">
    <property type="protein sequence ID" value="CAD78235.1"/>
    <property type="molecule type" value="Genomic_DNA"/>
</dbReference>
<dbReference type="InParanoid" id="Q7UGU4"/>
<dbReference type="SUPFAM" id="SSF51445">
    <property type="entry name" value="(Trans)glycosidases"/>
    <property type="match status" value="1"/>
</dbReference>
<keyword evidence="6" id="KW-1185">Reference proteome</keyword>
<name>Q7UGU4_RHOBA</name>
<dbReference type="KEGG" id="rba:RB5008"/>
<proteinExistence type="inferred from homology"/>
<evidence type="ECO:0000256" key="3">
    <source>
        <dbReference type="RuleBase" id="RU361153"/>
    </source>
</evidence>
<dbReference type="HOGENOM" id="CLU_698054_0_0_0"/>
<dbReference type="PATRIC" id="fig|243090.15.peg.2395"/>
<evidence type="ECO:0000313" key="5">
    <source>
        <dbReference type="EMBL" id="CAD78235.1"/>
    </source>
</evidence>
<evidence type="ECO:0000256" key="1">
    <source>
        <dbReference type="ARBA" id="ARBA00022801"/>
    </source>
</evidence>
<dbReference type="InterPro" id="IPR017853">
    <property type="entry name" value="GH"/>
</dbReference>
<sequence>MAIVTFSPINNSLAHPMNDSRCQIERVSRALIALVITLAFTASSHADEPLKRLRVSDDGRMFVTDDSEKPFAIWGVNYDHDESGRLLDEYWIDEWDKVVEDFEEIKQLGANCVRIHLQIGLYMESPEKASAAQAKQLERLLKLADSKQLYLDITGLACYHKSNIPDWLNELSEADRWKAQAMFWSEVSNVCSGSPVVFCYDLMNEPILPGEKPESDWLAGELGGKFFVQRLALDRMGRSREQIAEAWVNQMVDAIREQDSDTMITVGVIPWVFAFGGGKPLFYSPTVGKHLDFVSVHFYPEKGKIDHALKSLKAYEVGKPLVVEEMFPMKSGIDELTTFVRQSRPHVDGWISFYWGATADELRAKEDGGIAEAITAKWLNTFQELSSEIRSQSDR</sequence>
<dbReference type="GO" id="GO:0004553">
    <property type="term" value="F:hydrolase activity, hydrolyzing O-glycosyl compounds"/>
    <property type="evidence" value="ECO:0007669"/>
    <property type="project" value="InterPro"/>
</dbReference>
<dbReference type="GO" id="GO:0000272">
    <property type="term" value="P:polysaccharide catabolic process"/>
    <property type="evidence" value="ECO:0007669"/>
    <property type="project" value="InterPro"/>
</dbReference>
<comment type="similarity">
    <text evidence="3">Belongs to the glycosyl hydrolase 5 (cellulase A) family.</text>
</comment>
<dbReference type="EnsemblBacteria" id="CAD78235">
    <property type="protein sequence ID" value="CAD78235"/>
    <property type="gene ID" value="RB5008"/>
</dbReference>
<dbReference type="AlphaFoldDB" id="Q7UGU4"/>
<feature type="domain" description="Glycoside hydrolase family 5" evidence="4">
    <location>
        <begin position="79"/>
        <end position="302"/>
    </location>
</feature>